<dbReference type="Pfam" id="PF13115">
    <property type="entry name" value="YtkA"/>
    <property type="match status" value="1"/>
</dbReference>
<organism evidence="2 3">
    <name type="scientific">Kaistella daneshvariae</name>
    <dbReference type="NCBI Taxonomy" id="2487074"/>
    <lineage>
        <taxon>Bacteria</taxon>
        <taxon>Pseudomonadati</taxon>
        <taxon>Bacteroidota</taxon>
        <taxon>Flavobacteriia</taxon>
        <taxon>Flavobacteriales</taxon>
        <taxon>Weeksellaceae</taxon>
        <taxon>Chryseobacterium group</taxon>
        <taxon>Kaistella</taxon>
    </lineage>
</organism>
<feature type="domain" description="YtkA-like" evidence="1">
    <location>
        <begin position="190"/>
        <end position="272"/>
    </location>
</feature>
<evidence type="ECO:0000313" key="3">
    <source>
        <dbReference type="Proteomes" id="UP000270224"/>
    </source>
</evidence>
<evidence type="ECO:0000313" key="2">
    <source>
        <dbReference type="EMBL" id="ROI07995.1"/>
    </source>
</evidence>
<name>A0A3N0WSU6_9FLAO</name>
<sequence>MLKKTASPNVIFKTFKMKFSLKNIFAFLALAFFVVSCRTSDSDEIIPTTNTELDGFLKIKEITNDTHIIELYSKTGNTQLGYNDLKLRIKNKSTNQYEKAANVKWTPLMNMATMSHSCPKSALEKVSNNSVVYVGYIVFQMPENEMEGWTLKVDYSIGATDYSATGNLKVPASTKKNVNVFLGSDNVKYVVAYVEPTSPKVATNDLTLGVWKMQDMMNFPVVDGFSIKVDPRMPAMGNHSSPNNVAATQTAAGGLYKGKMSLTMTGYWKINLQLLNQLGTVLKGEEVSDTNPASSLFFELDF</sequence>
<protein>
    <recommendedName>
        <fullName evidence="1">YtkA-like domain-containing protein</fullName>
    </recommendedName>
</protein>
<dbReference type="AlphaFoldDB" id="A0A3N0WSU6"/>
<reference evidence="3" key="1">
    <citation type="submission" date="2018-11" db="EMBL/GenBank/DDBJ databases">
        <title>Proposal to divide the Flavobacteriaceae and reorganize its genera based on Amino Acid Identity values calculated from whole genome sequences.</title>
        <authorList>
            <person name="Nicholson A.C."/>
            <person name="Gulvik C.A."/>
            <person name="Whitney A.M."/>
            <person name="Humrighouse B.W."/>
            <person name="Bell M."/>
            <person name="Holmes B."/>
            <person name="Steigerwalt A."/>
            <person name="Villarma A."/>
            <person name="Sheth M."/>
            <person name="Batra D."/>
            <person name="Pryor J."/>
            <person name="Bernardet J.-F."/>
            <person name="Hugo C."/>
            <person name="Kampfer P."/>
            <person name="Newman J."/>
            <person name="Mcquiston J.R."/>
        </authorList>
    </citation>
    <scope>NUCLEOTIDE SEQUENCE [LARGE SCALE GENOMIC DNA]</scope>
    <source>
        <strain evidence="3">H3056</strain>
    </source>
</reference>
<reference evidence="3" key="2">
    <citation type="submission" date="2018-11" db="EMBL/GenBank/DDBJ databases">
        <title>Proposal to divide the Flavobacteriaceae and reorganize its genera based on Amino Acid Identity values calculated from whole genome sequences.</title>
        <authorList>
            <person name="Nicholson A.C."/>
            <person name="Gulvik C.A."/>
            <person name="Whitney A.M."/>
            <person name="Humrighouse B.W."/>
            <person name="Bell M."/>
            <person name="Holmens B."/>
            <person name="Steigerwalt A."/>
            <person name="Villarma A."/>
            <person name="Sheth M."/>
            <person name="Batra D."/>
            <person name="Pryor J."/>
            <person name="Bernardet J.-F."/>
            <person name="Hugo C."/>
            <person name="Kampfer P."/>
            <person name="Newman J."/>
            <person name="Mcquiston J.R."/>
        </authorList>
    </citation>
    <scope>NUCLEOTIDE SEQUENCE [LARGE SCALE GENOMIC DNA]</scope>
    <source>
        <strain evidence="3">H3056</strain>
    </source>
</reference>
<dbReference type="InterPro" id="IPR032693">
    <property type="entry name" value="YtkA-like_dom"/>
</dbReference>
<dbReference type="Proteomes" id="UP000270224">
    <property type="component" value="Unassembled WGS sequence"/>
</dbReference>
<evidence type="ECO:0000259" key="1">
    <source>
        <dbReference type="Pfam" id="PF13115"/>
    </source>
</evidence>
<gene>
    <name evidence="2" type="ORF">EGI11_10045</name>
</gene>
<dbReference type="EMBL" id="RJUG01000004">
    <property type="protein sequence ID" value="ROI07995.1"/>
    <property type="molecule type" value="Genomic_DNA"/>
</dbReference>
<comment type="caution">
    <text evidence="2">The sequence shown here is derived from an EMBL/GenBank/DDBJ whole genome shotgun (WGS) entry which is preliminary data.</text>
</comment>
<proteinExistence type="predicted"/>
<accession>A0A3N0WSU6</accession>